<gene>
    <name evidence="4" type="ordered locus">Spico_0480</name>
</gene>
<accession>F4GJ68</accession>
<keyword evidence="5" id="KW-1185">Reference proteome</keyword>
<sequence>MKKEFISSDTIRDAGLKLAHKMYFEDGFVPDVIYVSLRGGAYMGNVISEYYKLVRKKTGGRPVFYAAVVARSYSDVRAQSKIMVDGWTYSPAHLRAGDRILIVDDIFDTGNTVNELTSHIMEHGIPREDIKIAVFDYKVPLYKKQEPLPIQPDYWCRKHVMQHESDEAWIHYMCHEMVGLSSEEIDKQFNDPEIRAILHNVRGEA</sequence>
<dbReference type="OrthoDB" id="199120at2"/>
<dbReference type="EMBL" id="CP002659">
    <property type="protein sequence ID" value="AEC01708.1"/>
    <property type="molecule type" value="Genomic_DNA"/>
</dbReference>
<evidence type="ECO:0000259" key="3">
    <source>
        <dbReference type="Pfam" id="PF00156"/>
    </source>
</evidence>
<dbReference type="PANTHER" id="PTHR43363:SF1">
    <property type="entry name" value="HYPOXANTHINE-GUANINE PHOSPHORIBOSYLTRANSFERASE"/>
    <property type="match status" value="1"/>
</dbReference>
<dbReference type="HOGENOM" id="CLU_080904_1_2_12"/>
<dbReference type="PANTHER" id="PTHR43363">
    <property type="entry name" value="HYPOXANTHINE PHOSPHORIBOSYLTRANSFERASE"/>
    <property type="match status" value="1"/>
</dbReference>
<dbReference type="GO" id="GO:0016757">
    <property type="term" value="F:glycosyltransferase activity"/>
    <property type="evidence" value="ECO:0007669"/>
    <property type="project" value="UniProtKB-KW"/>
</dbReference>
<evidence type="ECO:0000313" key="5">
    <source>
        <dbReference type="Proteomes" id="UP000007939"/>
    </source>
</evidence>
<keyword evidence="1" id="KW-0328">Glycosyltransferase</keyword>
<name>F4GJ68_PARC1</name>
<dbReference type="KEGG" id="scc:Spico_0480"/>
<evidence type="ECO:0000256" key="1">
    <source>
        <dbReference type="ARBA" id="ARBA00022676"/>
    </source>
</evidence>
<dbReference type="InterPro" id="IPR000836">
    <property type="entry name" value="PRTase_dom"/>
</dbReference>
<dbReference type="Gene3D" id="3.40.50.2020">
    <property type="match status" value="1"/>
</dbReference>
<dbReference type="STRING" id="760011.Spico_0480"/>
<keyword evidence="2 4" id="KW-0808">Transferase</keyword>
<reference evidence="5" key="1">
    <citation type="submission" date="2011-04" db="EMBL/GenBank/DDBJ databases">
        <title>The complete genome of Spirochaeta coccoides DSM 17374.</title>
        <authorList>
            <person name="Lucas S."/>
            <person name="Copeland A."/>
            <person name="Lapidus A."/>
            <person name="Bruce D."/>
            <person name="Goodwin L."/>
            <person name="Pitluck S."/>
            <person name="Peters L."/>
            <person name="Kyrpides N."/>
            <person name="Mavromatis K."/>
            <person name="Pagani I."/>
            <person name="Ivanova N."/>
            <person name="Ovchinnikova G."/>
            <person name="Lu M."/>
            <person name="Detter J.C."/>
            <person name="Tapia R."/>
            <person name="Han C."/>
            <person name="Land M."/>
            <person name="Hauser L."/>
            <person name="Markowitz V."/>
            <person name="Cheng J.-F."/>
            <person name="Hugenholtz P."/>
            <person name="Woyke T."/>
            <person name="Wu D."/>
            <person name="Spring S."/>
            <person name="Schroeder M."/>
            <person name="Brambilla E."/>
            <person name="Klenk H.-P."/>
            <person name="Eisen J.A."/>
        </authorList>
    </citation>
    <scope>NUCLEOTIDE SEQUENCE [LARGE SCALE GENOMIC DNA]</scope>
    <source>
        <strain evidence="5">ATCC BAA-1237 / DSM 17374 / SPN1</strain>
    </source>
</reference>
<dbReference type="RefSeq" id="WP_013739104.1">
    <property type="nucleotide sequence ID" value="NC_015436.1"/>
</dbReference>
<evidence type="ECO:0000313" key="4">
    <source>
        <dbReference type="EMBL" id="AEC01708.1"/>
    </source>
</evidence>
<protein>
    <submittedName>
        <fullName evidence="4">Phosphoribosyl transferase domain protein</fullName>
    </submittedName>
</protein>
<feature type="domain" description="Phosphoribosyltransferase" evidence="3">
    <location>
        <begin position="14"/>
        <end position="136"/>
    </location>
</feature>
<dbReference type="AlphaFoldDB" id="F4GJ68"/>
<dbReference type="Proteomes" id="UP000007939">
    <property type="component" value="Chromosome"/>
</dbReference>
<organism evidence="4 5">
    <name type="scientific">Parasphaerochaeta coccoides (strain ATCC BAA-1237 / DSM 17374 / SPN1)</name>
    <name type="common">Sphaerochaeta coccoides</name>
    <dbReference type="NCBI Taxonomy" id="760011"/>
    <lineage>
        <taxon>Bacteria</taxon>
        <taxon>Pseudomonadati</taxon>
        <taxon>Spirochaetota</taxon>
        <taxon>Spirochaetia</taxon>
        <taxon>Spirochaetales</taxon>
        <taxon>Sphaerochaetaceae</taxon>
        <taxon>Parasphaerochaeta</taxon>
    </lineage>
</organism>
<evidence type="ECO:0000256" key="2">
    <source>
        <dbReference type="ARBA" id="ARBA00022679"/>
    </source>
</evidence>
<dbReference type="eggNOG" id="COG2236">
    <property type="taxonomic scope" value="Bacteria"/>
</dbReference>
<dbReference type="Pfam" id="PF00156">
    <property type="entry name" value="Pribosyltran"/>
    <property type="match status" value="1"/>
</dbReference>
<proteinExistence type="predicted"/>
<reference evidence="4 5" key="2">
    <citation type="journal article" date="2012" name="Stand. Genomic Sci.">
        <title>Complete genome sequence of the termite hindgut bacterium Spirochaeta coccoides type strain (SPN1(T)), reclassification in the genus Sphaerochaeta as Sphaerochaeta coccoides comb. nov. and emendations of the family Spirochaetaceae and the genus Sphaerochaeta.</title>
        <authorList>
            <person name="Abt B."/>
            <person name="Han C."/>
            <person name="Scheuner C."/>
            <person name="Lu M."/>
            <person name="Lapidus A."/>
            <person name="Nolan M."/>
            <person name="Lucas S."/>
            <person name="Hammon N."/>
            <person name="Deshpande S."/>
            <person name="Cheng J.F."/>
            <person name="Tapia R."/>
            <person name="Goodwin L.A."/>
            <person name="Pitluck S."/>
            <person name="Liolios K."/>
            <person name="Pagani I."/>
            <person name="Ivanova N."/>
            <person name="Mavromatis K."/>
            <person name="Mikhailova N."/>
            <person name="Huntemann M."/>
            <person name="Pati A."/>
            <person name="Chen A."/>
            <person name="Palaniappan K."/>
            <person name="Land M."/>
            <person name="Hauser L."/>
            <person name="Brambilla E.M."/>
            <person name="Rohde M."/>
            <person name="Spring S."/>
            <person name="Gronow S."/>
            <person name="Goker M."/>
            <person name="Woyke T."/>
            <person name="Bristow J."/>
            <person name="Eisen J.A."/>
            <person name="Markowitz V."/>
            <person name="Hugenholtz P."/>
            <person name="Kyrpides N.C."/>
            <person name="Klenk H.P."/>
            <person name="Detter J.C."/>
        </authorList>
    </citation>
    <scope>NUCLEOTIDE SEQUENCE [LARGE SCALE GENOMIC DNA]</scope>
    <source>
        <strain evidence="5">ATCC BAA-1237 / DSM 17374 / SPN1</strain>
    </source>
</reference>
<dbReference type="InterPro" id="IPR029057">
    <property type="entry name" value="PRTase-like"/>
</dbReference>
<dbReference type="CDD" id="cd06223">
    <property type="entry name" value="PRTases_typeI"/>
    <property type="match status" value="1"/>
</dbReference>
<dbReference type="SUPFAM" id="SSF53271">
    <property type="entry name" value="PRTase-like"/>
    <property type="match status" value="1"/>
</dbReference>